<keyword evidence="2" id="KW-1133">Transmembrane helix</keyword>
<dbReference type="AlphaFoldDB" id="A0A101TX26"/>
<protein>
    <submittedName>
        <fullName evidence="3">Uncharacterized protein</fullName>
    </submittedName>
</protein>
<evidence type="ECO:0000256" key="2">
    <source>
        <dbReference type="SAM" id="Phobius"/>
    </source>
</evidence>
<keyword evidence="2" id="KW-0472">Membrane</keyword>
<organism evidence="3 4">
    <name type="scientific">Streptomyces caeruleatus</name>
    <dbReference type="NCBI Taxonomy" id="661399"/>
    <lineage>
        <taxon>Bacteria</taxon>
        <taxon>Bacillati</taxon>
        <taxon>Actinomycetota</taxon>
        <taxon>Actinomycetes</taxon>
        <taxon>Kitasatosporales</taxon>
        <taxon>Streptomycetaceae</taxon>
        <taxon>Streptomyces</taxon>
    </lineage>
</organism>
<sequence length="87" mass="9342">MDVMPSGTALALYALTVVCAVVLVTVWVLMNRGRRNAGFASKGQLKRQMSAKAVLRATEIRPSLTRGDDQPARVSAVSLAKDRSVGR</sequence>
<accession>A0A101TX26</accession>
<evidence type="ECO:0000313" key="3">
    <source>
        <dbReference type="EMBL" id="KUO00058.1"/>
    </source>
</evidence>
<dbReference type="STRING" id="661399.AQJ67_24660"/>
<evidence type="ECO:0000313" key="4">
    <source>
        <dbReference type="Proteomes" id="UP000053429"/>
    </source>
</evidence>
<name>A0A101TX26_9ACTN</name>
<feature type="region of interest" description="Disordered" evidence="1">
    <location>
        <begin position="64"/>
        <end position="87"/>
    </location>
</feature>
<feature type="transmembrane region" description="Helical" evidence="2">
    <location>
        <begin position="12"/>
        <end position="30"/>
    </location>
</feature>
<dbReference type="EMBL" id="LMWY01000029">
    <property type="protein sequence ID" value="KUO00058.1"/>
    <property type="molecule type" value="Genomic_DNA"/>
</dbReference>
<keyword evidence="2" id="KW-0812">Transmembrane</keyword>
<comment type="caution">
    <text evidence="3">The sequence shown here is derived from an EMBL/GenBank/DDBJ whole genome shotgun (WGS) entry which is preliminary data.</text>
</comment>
<proteinExistence type="predicted"/>
<gene>
    <name evidence="3" type="ORF">AQJ67_24660</name>
</gene>
<keyword evidence="4" id="KW-1185">Reference proteome</keyword>
<reference evidence="3 4" key="1">
    <citation type="submission" date="2015-10" db="EMBL/GenBank/DDBJ databases">
        <title>Draft genome sequence of Streptomyces caeruleatus NRRL B-24802, type strain for the species Streptomyces caeruleatus.</title>
        <authorList>
            <person name="Ruckert C."/>
            <person name="Winkler A."/>
            <person name="Kalinowski J."/>
            <person name="Kampfer P."/>
            <person name="Glaeser S."/>
        </authorList>
    </citation>
    <scope>NUCLEOTIDE SEQUENCE [LARGE SCALE GENOMIC DNA]</scope>
    <source>
        <strain evidence="3 4">NRRL B-24802</strain>
    </source>
</reference>
<evidence type="ECO:0000256" key="1">
    <source>
        <dbReference type="SAM" id="MobiDB-lite"/>
    </source>
</evidence>
<dbReference type="Proteomes" id="UP000053429">
    <property type="component" value="Unassembled WGS sequence"/>
</dbReference>